<protein>
    <submittedName>
        <fullName evidence="1">Uncharacterized protein</fullName>
    </submittedName>
</protein>
<name>A0AB37M640_9BACE</name>
<dbReference type="EMBL" id="QRQM01000047">
    <property type="protein sequence ID" value="RHN01216.1"/>
    <property type="molecule type" value="Genomic_DNA"/>
</dbReference>
<sequence length="317" mass="36951">MKKENGNIGRQGLLVNSMMSGKRGYRHELFGDTYLEFAKNKKLNWKFRDLDSAYKNSTFPITVNALAKLTCFMCNWIKDIGASSVISPYYIGEYFDDDSFSKMRSDSCGLFFPFKEGKQWANVFWVLSRLNKSCIESLLGRIYSDTKEEDQDSKITELIGLLSVDGYTVQPRIGDRVYVEIKQSQGDNESVRKVVNKVRTKKIPSGIKQKTLQELACFIDGWVEELKTTREPLVVWKYKNPYWFVPQRRKRKDLYDYLLSCKLEQITAVIKIVYGSTEESQKSEKLDKLNEIFNKDFYEIAFTSNILEIRKITIVYL</sequence>
<proteinExistence type="predicted"/>
<dbReference type="Proteomes" id="UP000286003">
    <property type="component" value="Unassembled WGS sequence"/>
</dbReference>
<organism evidence="1 2">
    <name type="scientific">Bacteroides intestinalis</name>
    <dbReference type="NCBI Taxonomy" id="329854"/>
    <lineage>
        <taxon>Bacteria</taxon>
        <taxon>Pseudomonadati</taxon>
        <taxon>Bacteroidota</taxon>
        <taxon>Bacteroidia</taxon>
        <taxon>Bacteroidales</taxon>
        <taxon>Bacteroidaceae</taxon>
        <taxon>Bacteroides</taxon>
    </lineage>
</organism>
<accession>A0AB37M640</accession>
<dbReference type="RefSeq" id="WP_117706080.1">
    <property type="nucleotide sequence ID" value="NZ_JAQCXL010000001.1"/>
</dbReference>
<evidence type="ECO:0000313" key="1">
    <source>
        <dbReference type="EMBL" id="RHN01216.1"/>
    </source>
</evidence>
<dbReference type="AlphaFoldDB" id="A0AB37M640"/>
<comment type="caution">
    <text evidence="1">The sequence shown here is derived from an EMBL/GenBank/DDBJ whole genome shotgun (WGS) entry which is preliminary data.</text>
</comment>
<evidence type="ECO:0000313" key="2">
    <source>
        <dbReference type="Proteomes" id="UP000286003"/>
    </source>
</evidence>
<reference evidence="1 2" key="1">
    <citation type="submission" date="2018-08" db="EMBL/GenBank/DDBJ databases">
        <title>A genome reference for cultivated species of the human gut microbiota.</title>
        <authorList>
            <person name="Zou Y."/>
            <person name="Xue W."/>
            <person name="Luo G."/>
        </authorList>
    </citation>
    <scope>NUCLEOTIDE SEQUENCE [LARGE SCALE GENOMIC DNA]</scope>
    <source>
        <strain evidence="1 2">AF31-23</strain>
    </source>
</reference>
<gene>
    <name evidence="1" type="ORF">DWZ32_22870</name>
</gene>